<evidence type="ECO:0000256" key="1">
    <source>
        <dbReference type="ARBA" id="ARBA00004651"/>
    </source>
</evidence>
<evidence type="ECO:0000256" key="5">
    <source>
        <dbReference type="ARBA" id="ARBA00022692"/>
    </source>
</evidence>
<evidence type="ECO:0000313" key="11">
    <source>
        <dbReference type="Proteomes" id="UP000217784"/>
    </source>
</evidence>
<dbReference type="GO" id="GO:0016763">
    <property type="term" value="F:pentosyltransferase activity"/>
    <property type="evidence" value="ECO:0007669"/>
    <property type="project" value="TreeGrafter"/>
</dbReference>
<dbReference type="PANTHER" id="PTHR33908:SF11">
    <property type="entry name" value="MEMBRANE PROTEIN"/>
    <property type="match status" value="1"/>
</dbReference>
<feature type="transmembrane region" description="Helical" evidence="8">
    <location>
        <begin position="261"/>
        <end position="282"/>
    </location>
</feature>
<dbReference type="GO" id="GO:0008610">
    <property type="term" value="P:lipid biosynthetic process"/>
    <property type="evidence" value="ECO:0007669"/>
    <property type="project" value="UniProtKB-ARBA"/>
</dbReference>
<keyword evidence="4 10" id="KW-0808">Transferase</keyword>
<keyword evidence="7 8" id="KW-0472">Membrane</keyword>
<feature type="transmembrane region" description="Helical" evidence="8">
    <location>
        <begin position="203"/>
        <end position="226"/>
    </location>
</feature>
<proteinExistence type="predicted"/>
<keyword evidence="6 8" id="KW-1133">Transmembrane helix</keyword>
<feature type="transmembrane region" description="Helical" evidence="8">
    <location>
        <begin position="135"/>
        <end position="154"/>
    </location>
</feature>
<dbReference type="PANTHER" id="PTHR33908">
    <property type="entry name" value="MANNOSYLTRANSFERASE YKCB-RELATED"/>
    <property type="match status" value="1"/>
</dbReference>
<comment type="subcellular location">
    <subcellularLocation>
        <location evidence="1">Cell membrane</location>
        <topology evidence="1">Multi-pass membrane protein</topology>
    </subcellularLocation>
</comment>
<feature type="transmembrane region" description="Helical" evidence="8">
    <location>
        <begin position="12"/>
        <end position="32"/>
    </location>
</feature>
<dbReference type="RefSeq" id="WP_069585791.1">
    <property type="nucleotide sequence ID" value="NZ_LMVM01000039.1"/>
</dbReference>
<evidence type="ECO:0000313" key="10">
    <source>
        <dbReference type="EMBL" id="PAV03238.1"/>
    </source>
</evidence>
<dbReference type="OrthoDB" id="71466at2157"/>
<organism evidence="10 11">
    <name type="scientific">Methanobacterium bryantii</name>
    <dbReference type="NCBI Taxonomy" id="2161"/>
    <lineage>
        <taxon>Archaea</taxon>
        <taxon>Methanobacteriati</taxon>
        <taxon>Methanobacteriota</taxon>
        <taxon>Methanomada group</taxon>
        <taxon>Methanobacteria</taxon>
        <taxon>Methanobacteriales</taxon>
        <taxon>Methanobacteriaceae</taxon>
        <taxon>Methanobacterium</taxon>
    </lineage>
</organism>
<dbReference type="InterPro" id="IPR038731">
    <property type="entry name" value="RgtA/B/C-like"/>
</dbReference>
<evidence type="ECO:0000256" key="3">
    <source>
        <dbReference type="ARBA" id="ARBA00022676"/>
    </source>
</evidence>
<evidence type="ECO:0000256" key="6">
    <source>
        <dbReference type="ARBA" id="ARBA00022989"/>
    </source>
</evidence>
<accession>A0A2A2H1F2</accession>
<dbReference type="GO" id="GO:0005886">
    <property type="term" value="C:plasma membrane"/>
    <property type="evidence" value="ECO:0007669"/>
    <property type="project" value="UniProtKB-SubCell"/>
</dbReference>
<reference evidence="10 11" key="1">
    <citation type="journal article" date="2017" name="BMC Genomics">
        <title>Genomic analysis of methanogenic archaea reveals a shift towards energy conservation.</title>
        <authorList>
            <person name="Gilmore S.P."/>
            <person name="Henske J.K."/>
            <person name="Sexton J.A."/>
            <person name="Solomon K.V."/>
            <person name="Seppala S."/>
            <person name="Yoo J.I."/>
            <person name="Huyett L.M."/>
            <person name="Pressman A."/>
            <person name="Cogan J.Z."/>
            <person name="Kivenson V."/>
            <person name="Peng X."/>
            <person name="Tan Y."/>
            <person name="Valentine D.L."/>
            <person name="O'Malley M.A."/>
        </authorList>
    </citation>
    <scope>NUCLEOTIDE SEQUENCE [LARGE SCALE GENOMIC DNA]</scope>
    <source>
        <strain evidence="10 11">M.o.H.</strain>
    </source>
</reference>
<evidence type="ECO:0000256" key="8">
    <source>
        <dbReference type="SAM" id="Phobius"/>
    </source>
</evidence>
<dbReference type="AlphaFoldDB" id="A0A2A2H1F2"/>
<feature type="domain" description="Glycosyltransferase RgtA/B/C/D-like" evidence="9">
    <location>
        <begin position="69"/>
        <end position="212"/>
    </location>
</feature>
<evidence type="ECO:0000256" key="4">
    <source>
        <dbReference type="ARBA" id="ARBA00022679"/>
    </source>
</evidence>
<keyword evidence="11" id="KW-1185">Reference proteome</keyword>
<gene>
    <name evidence="10" type="ORF">ASJ80_04355</name>
</gene>
<dbReference type="Proteomes" id="UP000217784">
    <property type="component" value="Unassembled WGS sequence"/>
</dbReference>
<dbReference type="EMBL" id="LMVM01000039">
    <property type="protein sequence ID" value="PAV03238.1"/>
    <property type="molecule type" value="Genomic_DNA"/>
</dbReference>
<feature type="transmembrane region" description="Helical" evidence="8">
    <location>
        <begin position="359"/>
        <end position="377"/>
    </location>
</feature>
<dbReference type="Pfam" id="PF13231">
    <property type="entry name" value="PMT_2"/>
    <property type="match status" value="1"/>
</dbReference>
<feature type="transmembrane region" description="Helical" evidence="8">
    <location>
        <begin position="83"/>
        <end position="104"/>
    </location>
</feature>
<evidence type="ECO:0000256" key="2">
    <source>
        <dbReference type="ARBA" id="ARBA00022475"/>
    </source>
</evidence>
<feature type="transmembrane region" description="Helical" evidence="8">
    <location>
        <begin position="302"/>
        <end position="320"/>
    </location>
</feature>
<keyword evidence="2" id="KW-1003">Cell membrane</keyword>
<name>A0A2A2H1F2_METBR</name>
<protein>
    <submittedName>
        <fullName evidence="10">Glycosyl transferase</fullName>
    </submittedName>
</protein>
<dbReference type="InterPro" id="IPR050297">
    <property type="entry name" value="LipidA_mod_glycosyltrf_83"/>
</dbReference>
<evidence type="ECO:0000256" key="7">
    <source>
        <dbReference type="ARBA" id="ARBA00023136"/>
    </source>
</evidence>
<comment type="caution">
    <text evidence="10">The sequence shown here is derived from an EMBL/GenBank/DDBJ whole genome shotgun (WGS) entry which is preliminary data.</text>
</comment>
<sequence length="564" mass="65158">MPNLFTRAQKFRLDFLIPLILGLLVIITRLPFTSKFLYEWDSVNYSLAFENYNILQQQPHPPGYLLYVALGKAVNYLFNDPNISMIFLSILFSILSVILVYFMAKDIFSRKAGIISSLLLIFNPFIWFYGEIASIYIFEAFFSILIAYSSYKLFKGNEKFIYISAFVLGLSGGFRTDILEFMLPLWIFCIWSARIYYTKIVKGLLIFVIALLLWLLPSVILTGGLESYIHILRYTSEAASYTSLIFGASISQQILNTGVCIIWSLVGLTLIGILISALFLIYHRGNLKSKVIYYLKKPLNTFFLLWIIPSFLFYLFIYIVKPGYLLTVLPAVMILLSYIIIRISSDIHFNFPKISKKHALGFILLIYVISNTIYFVYPYNLHNDQIWETPTDKMETNQEIWFGIDIGLIYNNAKINANDENTQLHIENILNISNSDPESTVIVIRDITREDEGFNWRKAMYYLPGYEVYYLFDHENSGIDGNVSVWHGKDHSYNISKSSVEDIKLNSSTTKIIWVMSNETTFYQEVKDNFGVSRINLPNGMKLYCSYVGNQTSDIKISGFIFQH</sequence>
<feature type="transmembrane region" description="Helical" evidence="8">
    <location>
        <begin position="326"/>
        <end position="347"/>
    </location>
</feature>
<keyword evidence="3" id="KW-0328">Glycosyltransferase</keyword>
<feature type="transmembrane region" description="Helical" evidence="8">
    <location>
        <begin position="178"/>
        <end position="197"/>
    </location>
</feature>
<keyword evidence="5 8" id="KW-0812">Transmembrane</keyword>
<evidence type="ECO:0000259" key="9">
    <source>
        <dbReference type="Pfam" id="PF13231"/>
    </source>
</evidence>